<evidence type="ECO:0000313" key="1">
    <source>
        <dbReference type="EMBL" id="MCV3272493.1"/>
    </source>
</evidence>
<dbReference type="RefSeq" id="WP_263844803.1">
    <property type="nucleotide sequence ID" value="NZ_JALIEB010000008.1"/>
</dbReference>
<proteinExistence type="predicted"/>
<sequence>MPRWMWFAPLALLILAGAVWAFRWGWIAATITETDVITSYAQRYLKEAGADAQLTDCAARPGRQAGVWLVVRCLGPGGRYDYPVDRFGRLLAVPETSPPGVPET</sequence>
<accession>A0ABT3BG02</accession>
<comment type="caution">
    <text evidence="1">The sequence shown here is derived from an EMBL/GenBank/DDBJ whole genome shotgun (WGS) entry which is preliminary data.</text>
</comment>
<dbReference type="EMBL" id="JALIEB010000008">
    <property type="protein sequence ID" value="MCV3272493.1"/>
    <property type="molecule type" value="Genomic_DNA"/>
</dbReference>
<dbReference type="Proteomes" id="UP001208690">
    <property type="component" value="Unassembled WGS sequence"/>
</dbReference>
<reference evidence="1 2" key="1">
    <citation type="submission" date="2022-04" db="EMBL/GenBank/DDBJ databases">
        <title>Roseobacter sp. WL0113 is a bacterium isolated from neritic sediment.</title>
        <authorList>
            <person name="Wang L."/>
            <person name="He W."/>
            <person name="Zhang D.-F."/>
        </authorList>
    </citation>
    <scope>NUCLEOTIDE SEQUENCE [LARGE SCALE GENOMIC DNA]</scope>
    <source>
        <strain evidence="1 2">WL0113</strain>
    </source>
</reference>
<protein>
    <recommendedName>
        <fullName evidence="3">DUF4124 domain-containing protein</fullName>
    </recommendedName>
</protein>
<keyword evidence="2" id="KW-1185">Reference proteome</keyword>
<organism evidence="1 2">
    <name type="scientific">Roseobacter sinensis</name>
    <dbReference type="NCBI Taxonomy" id="2931391"/>
    <lineage>
        <taxon>Bacteria</taxon>
        <taxon>Pseudomonadati</taxon>
        <taxon>Pseudomonadota</taxon>
        <taxon>Alphaproteobacteria</taxon>
        <taxon>Rhodobacterales</taxon>
        <taxon>Roseobacteraceae</taxon>
        <taxon>Roseobacter</taxon>
    </lineage>
</organism>
<evidence type="ECO:0000313" key="2">
    <source>
        <dbReference type="Proteomes" id="UP001208690"/>
    </source>
</evidence>
<evidence type="ECO:0008006" key="3">
    <source>
        <dbReference type="Google" id="ProtNLM"/>
    </source>
</evidence>
<gene>
    <name evidence="1" type="ORF">MUB52_13730</name>
</gene>
<name>A0ABT3BG02_9RHOB</name>